<dbReference type="AlphaFoldDB" id="F8PNF1"/>
<dbReference type="InterPro" id="IPR036397">
    <property type="entry name" value="RNaseH_sf"/>
</dbReference>
<keyword evidence="1" id="KW-0694">RNA-binding</keyword>
<dbReference type="OMA" id="DSVFWSE"/>
<dbReference type="eggNOG" id="ENOG502S8T4">
    <property type="taxonomic scope" value="Eukaryota"/>
</dbReference>
<protein>
    <recommendedName>
        <fullName evidence="2">Integrase catalytic domain-containing protein</fullName>
    </recommendedName>
</protein>
<gene>
    <name evidence="3" type="ORF">SERLA73DRAFT_18373</name>
</gene>
<dbReference type="InterPro" id="IPR012337">
    <property type="entry name" value="RNaseH-like_sf"/>
</dbReference>
<name>F8PNF1_SERL3</name>
<dbReference type="GO" id="GO:0015074">
    <property type="term" value="P:DNA integration"/>
    <property type="evidence" value="ECO:0007669"/>
    <property type="project" value="InterPro"/>
</dbReference>
<organism evidence="4">
    <name type="scientific">Serpula lacrymans var. lacrymans (strain S7.3)</name>
    <name type="common">Dry rot fungus</name>
    <dbReference type="NCBI Taxonomy" id="936435"/>
    <lineage>
        <taxon>Eukaryota</taxon>
        <taxon>Fungi</taxon>
        <taxon>Dikarya</taxon>
        <taxon>Basidiomycota</taxon>
        <taxon>Agaricomycotina</taxon>
        <taxon>Agaricomycetes</taxon>
        <taxon>Agaricomycetidae</taxon>
        <taxon>Boletales</taxon>
        <taxon>Coniophorineae</taxon>
        <taxon>Serpulaceae</taxon>
        <taxon>Serpula</taxon>
    </lineage>
</organism>
<dbReference type="GO" id="GO:0005634">
    <property type="term" value="C:nucleus"/>
    <property type="evidence" value="ECO:0007669"/>
    <property type="project" value="UniProtKB-ARBA"/>
</dbReference>
<reference evidence="4" key="1">
    <citation type="journal article" date="2011" name="Science">
        <title>The plant cell wall-decomposing machinery underlies the functional diversity of forest fungi.</title>
        <authorList>
            <person name="Eastwood D.C."/>
            <person name="Floudas D."/>
            <person name="Binder M."/>
            <person name="Majcherczyk A."/>
            <person name="Schneider P."/>
            <person name="Aerts A."/>
            <person name="Asiegbu F.O."/>
            <person name="Baker S.E."/>
            <person name="Barry K."/>
            <person name="Bendiksby M."/>
            <person name="Blumentritt M."/>
            <person name="Coutinho P.M."/>
            <person name="Cullen D."/>
            <person name="de Vries R.P."/>
            <person name="Gathman A."/>
            <person name="Goodell B."/>
            <person name="Henrissat B."/>
            <person name="Ihrmark K."/>
            <person name="Kauserud H."/>
            <person name="Kohler A."/>
            <person name="LaButti K."/>
            <person name="Lapidus A."/>
            <person name="Lavin J.L."/>
            <person name="Lee Y.-H."/>
            <person name="Lindquist E."/>
            <person name="Lilly W."/>
            <person name="Lucas S."/>
            <person name="Morin E."/>
            <person name="Murat C."/>
            <person name="Oguiza J.A."/>
            <person name="Park J."/>
            <person name="Pisabarro A.G."/>
            <person name="Riley R."/>
            <person name="Rosling A."/>
            <person name="Salamov A."/>
            <person name="Schmidt O."/>
            <person name="Schmutz J."/>
            <person name="Skrede I."/>
            <person name="Stenlid J."/>
            <person name="Wiebenga A."/>
            <person name="Xie X."/>
            <person name="Kuees U."/>
            <person name="Hibbett D.S."/>
            <person name="Hoffmeister D."/>
            <person name="Hoegberg N."/>
            <person name="Martin F."/>
            <person name="Grigoriev I.V."/>
            <person name="Watkinson S.C."/>
        </authorList>
    </citation>
    <scope>NUCLEOTIDE SEQUENCE [LARGE SCALE GENOMIC DNA]</scope>
    <source>
        <strain evidence="4">strain S7.3</strain>
    </source>
</reference>
<evidence type="ECO:0000313" key="3">
    <source>
        <dbReference type="EMBL" id="EGO03133.1"/>
    </source>
</evidence>
<dbReference type="OrthoDB" id="444848at2759"/>
<dbReference type="PROSITE" id="PS50994">
    <property type="entry name" value="INTEGRASE"/>
    <property type="match status" value="1"/>
</dbReference>
<evidence type="ECO:0000256" key="1">
    <source>
        <dbReference type="ARBA" id="ARBA00022884"/>
    </source>
</evidence>
<dbReference type="SUPFAM" id="SSF53098">
    <property type="entry name" value="Ribonuclease H-like"/>
    <property type="match status" value="1"/>
</dbReference>
<keyword evidence="4" id="KW-1185">Reference proteome</keyword>
<feature type="non-terminal residue" evidence="3">
    <location>
        <position position="76"/>
    </location>
</feature>
<dbReference type="Gene3D" id="3.30.420.10">
    <property type="entry name" value="Ribonuclease H-like superfamily/Ribonuclease H"/>
    <property type="match status" value="1"/>
</dbReference>
<evidence type="ECO:0000313" key="4">
    <source>
        <dbReference type="Proteomes" id="UP000008063"/>
    </source>
</evidence>
<dbReference type="InParanoid" id="F8PNF1"/>
<evidence type="ECO:0000259" key="2">
    <source>
        <dbReference type="PROSITE" id="PS50994"/>
    </source>
</evidence>
<dbReference type="EMBL" id="GL945476">
    <property type="protein sequence ID" value="EGO03133.1"/>
    <property type="molecule type" value="Genomic_DNA"/>
</dbReference>
<feature type="non-terminal residue" evidence="3">
    <location>
        <position position="1"/>
    </location>
</feature>
<dbReference type="Proteomes" id="UP000008063">
    <property type="component" value="Unassembled WGS sequence"/>
</dbReference>
<dbReference type="InterPro" id="IPR001584">
    <property type="entry name" value="Integrase_cat-core"/>
</dbReference>
<dbReference type="GO" id="GO:0003723">
    <property type="term" value="F:RNA binding"/>
    <property type="evidence" value="ECO:0007669"/>
    <property type="project" value="UniProtKB-KW"/>
</dbReference>
<sequence>DNGSEVKGAFEELVERYQIPHIRISPYNSKANGVVERGHFVIREALVKSCEGNVDLWPTKVHHAFFADKVTTRRST</sequence>
<dbReference type="HOGENOM" id="CLU_2661420_0_0_1"/>
<accession>F8PNF1</accession>
<feature type="domain" description="Integrase catalytic" evidence="2">
    <location>
        <begin position="1"/>
        <end position="76"/>
    </location>
</feature>
<proteinExistence type="predicted"/>